<name>A0ABU1SF70_9MICO</name>
<evidence type="ECO:0000313" key="1">
    <source>
        <dbReference type="EMBL" id="MDR6867517.1"/>
    </source>
</evidence>
<comment type="caution">
    <text evidence="1">The sequence shown here is derived from an EMBL/GenBank/DDBJ whole genome shotgun (WGS) entry which is preliminary data.</text>
</comment>
<dbReference type="Proteomes" id="UP001259347">
    <property type="component" value="Unassembled WGS sequence"/>
</dbReference>
<reference evidence="1 2" key="1">
    <citation type="submission" date="2023-07" db="EMBL/GenBank/DDBJ databases">
        <title>Sorghum-associated microbial communities from plants grown in Nebraska, USA.</title>
        <authorList>
            <person name="Schachtman D."/>
        </authorList>
    </citation>
    <scope>NUCLEOTIDE SEQUENCE [LARGE SCALE GENOMIC DNA]</scope>
    <source>
        <strain evidence="1 2">2980</strain>
    </source>
</reference>
<evidence type="ECO:0000313" key="2">
    <source>
        <dbReference type="Proteomes" id="UP001259347"/>
    </source>
</evidence>
<protein>
    <submittedName>
        <fullName evidence="1">Excisionase family DNA binding protein</fullName>
    </submittedName>
</protein>
<organism evidence="1 2">
    <name type="scientific">Microbacterium resistens</name>
    <dbReference type="NCBI Taxonomy" id="156977"/>
    <lineage>
        <taxon>Bacteria</taxon>
        <taxon>Bacillati</taxon>
        <taxon>Actinomycetota</taxon>
        <taxon>Actinomycetes</taxon>
        <taxon>Micrococcales</taxon>
        <taxon>Microbacteriaceae</taxon>
        <taxon>Microbacterium</taxon>
    </lineage>
</organism>
<accession>A0ABU1SF70</accession>
<keyword evidence="2" id="KW-1185">Reference proteome</keyword>
<dbReference type="SUPFAM" id="SSF46955">
    <property type="entry name" value="Putative DNA-binding domain"/>
    <property type="match status" value="1"/>
</dbReference>
<proteinExistence type="predicted"/>
<dbReference type="InterPro" id="IPR009061">
    <property type="entry name" value="DNA-bd_dom_put_sf"/>
</dbReference>
<dbReference type="RefSeq" id="WP_310020402.1">
    <property type="nucleotide sequence ID" value="NZ_JAVDUM010000009.1"/>
</dbReference>
<dbReference type="Gene3D" id="1.10.1660.10">
    <property type="match status" value="1"/>
</dbReference>
<dbReference type="EMBL" id="JAVDUM010000009">
    <property type="protein sequence ID" value="MDR6867517.1"/>
    <property type="molecule type" value="Genomic_DNA"/>
</dbReference>
<sequence length="82" mass="9417">MKPWLTYAEAAFTLGRSKRTIRRWLADRGLNIRTKELDGERLINTQDLRRVEALKHAYTTAPTFGRKDPDECLNVSNVTGVL</sequence>
<gene>
    <name evidence="1" type="ORF">J2Y69_002121</name>
</gene>